<name>A0A918J126_9FLAO</name>
<dbReference type="Proteomes" id="UP000634668">
    <property type="component" value="Unassembled WGS sequence"/>
</dbReference>
<reference evidence="2" key="2">
    <citation type="submission" date="2020-09" db="EMBL/GenBank/DDBJ databases">
        <authorList>
            <person name="Sun Q."/>
            <person name="Kim S."/>
        </authorList>
    </citation>
    <scope>NUCLEOTIDE SEQUENCE</scope>
    <source>
        <strain evidence="2">KCTC 12113</strain>
    </source>
</reference>
<protein>
    <recommendedName>
        <fullName evidence="1">DUF2383 domain-containing protein</fullName>
    </recommendedName>
</protein>
<gene>
    <name evidence="2" type="ORF">GCM10007383_28750</name>
</gene>
<feature type="domain" description="DUF2383" evidence="1">
    <location>
        <begin position="10"/>
        <end position="102"/>
    </location>
</feature>
<evidence type="ECO:0000259" key="1">
    <source>
        <dbReference type="Pfam" id="PF09537"/>
    </source>
</evidence>
<dbReference type="InterPro" id="IPR019052">
    <property type="entry name" value="DUF2383"/>
</dbReference>
<evidence type="ECO:0000313" key="3">
    <source>
        <dbReference type="Proteomes" id="UP000634668"/>
    </source>
</evidence>
<dbReference type="Pfam" id="PF09537">
    <property type="entry name" value="DUF2383"/>
    <property type="match status" value="1"/>
</dbReference>
<proteinExistence type="predicted"/>
<dbReference type="AlphaFoldDB" id="A0A918J126"/>
<sequence length="103" mass="11910">MLTNDDIIGEKLSHLLKINSDGENVFKNAAVWATAKSLIAWLEQKIIEQSVCRSELQMEIKLLNFKYDDVKSSNSYLPRIGTDIMTTYSKDKDKMVIKEVIRW</sequence>
<dbReference type="EMBL" id="BMWP01000022">
    <property type="protein sequence ID" value="GGW42443.1"/>
    <property type="molecule type" value="Genomic_DNA"/>
</dbReference>
<evidence type="ECO:0000313" key="2">
    <source>
        <dbReference type="EMBL" id="GGW42443.1"/>
    </source>
</evidence>
<organism evidence="2 3">
    <name type="scientific">Arenibacter certesii</name>
    <dbReference type="NCBI Taxonomy" id="228955"/>
    <lineage>
        <taxon>Bacteria</taxon>
        <taxon>Pseudomonadati</taxon>
        <taxon>Bacteroidota</taxon>
        <taxon>Flavobacteriia</taxon>
        <taxon>Flavobacteriales</taxon>
        <taxon>Flavobacteriaceae</taxon>
        <taxon>Arenibacter</taxon>
    </lineage>
</organism>
<keyword evidence="3" id="KW-1185">Reference proteome</keyword>
<dbReference type="RefSeq" id="WP_026813936.1">
    <property type="nucleotide sequence ID" value="NZ_BMWP01000022.1"/>
</dbReference>
<accession>A0A918J126</accession>
<reference evidence="2" key="1">
    <citation type="journal article" date="2014" name="Int. J. Syst. Evol. Microbiol.">
        <title>Complete genome sequence of Corynebacterium casei LMG S-19264T (=DSM 44701T), isolated from a smear-ripened cheese.</title>
        <authorList>
            <consortium name="US DOE Joint Genome Institute (JGI-PGF)"/>
            <person name="Walter F."/>
            <person name="Albersmeier A."/>
            <person name="Kalinowski J."/>
            <person name="Ruckert C."/>
        </authorList>
    </citation>
    <scope>NUCLEOTIDE SEQUENCE</scope>
    <source>
        <strain evidence="2">KCTC 12113</strain>
    </source>
</reference>
<dbReference type="Gene3D" id="1.20.1260.10">
    <property type="match status" value="1"/>
</dbReference>
<comment type="caution">
    <text evidence="2">The sequence shown here is derived from an EMBL/GenBank/DDBJ whole genome shotgun (WGS) entry which is preliminary data.</text>
</comment>
<dbReference type="InterPro" id="IPR012347">
    <property type="entry name" value="Ferritin-like"/>
</dbReference>